<sequence>MVDAIAIYKVSCAFTVDDLMSRASEIEFSASLLRTCLSARTTFVFAQGNHTYRFLRTPPSAGCSALDAADACHTKRARTLDAVLVQKAISPLAYFPPVLWTGLLREHFCPNCLAESRREYDDSRRRLWDELPEMFGLPSWEELKAAREADLAGGD</sequence>
<proteinExistence type="predicted"/>
<gene>
    <name evidence="1" type="ORF">FB45DRAFT_1038042</name>
</gene>
<keyword evidence="2" id="KW-1185">Reference proteome</keyword>
<comment type="caution">
    <text evidence="1">The sequence shown here is derived from an EMBL/GenBank/DDBJ whole genome shotgun (WGS) entry which is preliminary data.</text>
</comment>
<evidence type="ECO:0000313" key="2">
    <source>
        <dbReference type="Proteomes" id="UP001221142"/>
    </source>
</evidence>
<protein>
    <submittedName>
        <fullName evidence="1">Uncharacterized protein</fullName>
    </submittedName>
</protein>
<evidence type="ECO:0000313" key="1">
    <source>
        <dbReference type="EMBL" id="KAJ7610477.1"/>
    </source>
</evidence>
<accession>A0AAD7F9I2</accession>
<dbReference type="Proteomes" id="UP001221142">
    <property type="component" value="Unassembled WGS sequence"/>
</dbReference>
<reference evidence="1" key="1">
    <citation type="submission" date="2023-03" db="EMBL/GenBank/DDBJ databases">
        <title>Massive genome expansion in bonnet fungi (Mycena s.s.) driven by repeated elements and novel gene families across ecological guilds.</title>
        <authorList>
            <consortium name="Lawrence Berkeley National Laboratory"/>
            <person name="Harder C.B."/>
            <person name="Miyauchi S."/>
            <person name="Viragh M."/>
            <person name="Kuo A."/>
            <person name="Thoen E."/>
            <person name="Andreopoulos B."/>
            <person name="Lu D."/>
            <person name="Skrede I."/>
            <person name="Drula E."/>
            <person name="Henrissat B."/>
            <person name="Morin E."/>
            <person name="Kohler A."/>
            <person name="Barry K."/>
            <person name="LaButti K."/>
            <person name="Morin E."/>
            <person name="Salamov A."/>
            <person name="Lipzen A."/>
            <person name="Mereny Z."/>
            <person name="Hegedus B."/>
            <person name="Baldrian P."/>
            <person name="Stursova M."/>
            <person name="Weitz H."/>
            <person name="Taylor A."/>
            <person name="Grigoriev I.V."/>
            <person name="Nagy L.G."/>
            <person name="Martin F."/>
            <person name="Kauserud H."/>
        </authorList>
    </citation>
    <scope>NUCLEOTIDE SEQUENCE</scope>
    <source>
        <strain evidence="1">9284</strain>
    </source>
</reference>
<dbReference type="AlphaFoldDB" id="A0AAD7F9I2"/>
<name>A0AAD7F9I2_9AGAR</name>
<dbReference type="EMBL" id="JARKIF010000035">
    <property type="protein sequence ID" value="KAJ7610477.1"/>
    <property type="molecule type" value="Genomic_DNA"/>
</dbReference>
<organism evidence="1 2">
    <name type="scientific">Roridomyces roridus</name>
    <dbReference type="NCBI Taxonomy" id="1738132"/>
    <lineage>
        <taxon>Eukaryota</taxon>
        <taxon>Fungi</taxon>
        <taxon>Dikarya</taxon>
        <taxon>Basidiomycota</taxon>
        <taxon>Agaricomycotina</taxon>
        <taxon>Agaricomycetes</taxon>
        <taxon>Agaricomycetidae</taxon>
        <taxon>Agaricales</taxon>
        <taxon>Marasmiineae</taxon>
        <taxon>Mycenaceae</taxon>
        <taxon>Roridomyces</taxon>
    </lineage>
</organism>